<accession>A0ABD1F2E3</accession>
<dbReference type="AlphaFoldDB" id="A0ABD1F2E3"/>
<protein>
    <submittedName>
        <fullName evidence="1">Uncharacterized protein</fullName>
    </submittedName>
</protein>
<reference evidence="1 2" key="1">
    <citation type="submission" date="2024-05" db="EMBL/GenBank/DDBJ databases">
        <title>Genetic variation in Jamaican populations of the coffee berry borer (Hypothenemus hampei).</title>
        <authorList>
            <person name="Errbii M."/>
            <person name="Myrie A."/>
        </authorList>
    </citation>
    <scope>NUCLEOTIDE SEQUENCE [LARGE SCALE GENOMIC DNA]</scope>
    <source>
        <strain evidence="1">JA-Hopewell-2020-01-JO</strain>
        <tissue evidence="1">Whole body</tissue>
    </source>
</reference>
<comment type="caution">
    <text evidence="1">The sequence shown here is derived from an EMBL/GenBank/DDBJ whole genome shotgun (WGS) entry which is preliminary data.</text>
</comment>
<evidence type="ECO:0000313" key="2">
    <source>
        <dbReference type="Proteomes" id="UP001566132"/>
    </source>
</evidence>
<gene>
    <name evidence="1" type="ORF">ABEB36_003786</name>
</gene>
<dbReference type="Proteomes" id="UP001566132">
    <property type="component" value="Unassembled WGS sequence"/>
</dbReference>
<evidence type="ECO:0000313" key="1">
    <source>
        <dbReference type="EMBL" id="KAL1508975.1"/>
    </source>
</evidence>
<dbReference type="EMBL" id="JBDJPC010000003">
    <property type="protein sequence ID" value="KAL1508975.1"/>
    <property type="molecule type" value="Genomic_DNA"/>
</dbReference>
<organism evidence="1 2">
    <name type="scientific">Hypothenemus hampei</name>
    <name type="common">Coffee berry borer</name>
    <dbReference type="NCBI Taxonomy" id="57062"/>
    <lineage>
        <taxon>Eukaryota</taxon>
        <taxon>Metazoa</taxon>
        <taxon>Ecdysozoa</taxon>
        <taxon>Arthropoda</taxon>
        <taxon>Hexapoda</taxon>
        <taxon>Insecta</taxon>
        <taxon>Pterygota</taxon>
        <taxon>Neoptera</taxon>
        <taxon>Endopterygota</taxon>
        <taxon>Coleoptera</taxon>
        <taxon>Polyphaga</taxon>
        <taxon>Cucujiformia</taxon>
        <taxon>Curculionidae</taxon>
        <taxon>Scolytinae</taxon>
        <taxon>Hypothenemus</taxon>
    </lineage>
</organism>
<proteinExistence type="predicted"/>
<sequence length="87" mass="9866">MIFIAVSDRNVTSSNTSPGPVYVELLQNYPTNAPPEMFILIPTIYCMRRRCTKLTPSTFKKPLQKIKIMDGKYVSHVSPLAHGELRI</sequence>
<keyword evidence="2" id="KW-1185">Reference proteome</keyword>
<name>A0ABD1F2E3_HYPHA</name>